<gene>
    <name evidence="1" type="ORF">METZ01_LOCUS457909</name>
</gene>
<proteinExistence type="predicted"/>
<dbReference type="EMBL" id="UINC01190752">
    <property type="protein sequence ID" value="SVE05055.1"/>
    <property type="molecule type" value="Genomic_DNA"/>
</dbReference>
<organism evidence="1">
    <name type="scientific">marine metagenome</name>
    <dbReference type="NCBI Taxonomy" id="408172"/>
    <lineage>
        <taxon>unclassified sequences</taxon>
        <taxon>metagenomes</taxon>
        <taxon>ecological metagenomes</taxon>
    </lineage>
</organism>
<evidence type="ECO:0000313" key="1">
    <source>
        <dbReference type="EMBL" id="SVE05055.1"/>
    </source>
</evidence>
<reference evidence="1" key="1">
    <citation type="submission" date="2018-05" db="EMBL/GenBank/DDBJ databases">
        <authorList>
            <person name="Lanie J.A."/>
            <person name="Ng W.-L."/>
            <person name="Kazmierczak K.M."/>
            <person name="Andrzejewski T.M."/>
            <person name="Davidsen T.M."/>
            <person name="Wayne K.J."/>
            <person name="Tettelin H."/>
            <person name="Glass J.I."/>
            <person name="Rusch D."/>
            <person name="Podicherti R."/>
            <person name="Tsui H.-C.T."/>
            <person name="Winkler M.E."/>
        </authorList>
    </citation>
    <scope>NUCLEOTIDE SEQUENCE</scope>
</reference>
<protein>
    <submittedName>
        <fullName evidence="1">Uncharacterized protein</fullName>
    </submittedName>
</protein>
<accession>A0A383ACZ3</accession>
<dbReference type="AlphaFoldDB" id="A0A383ACZ3"/>
<name>A0A383ACZ3_9ZZZZ</name>
<sequence length="68" mass="7639">MGDEYMIVLTRRQLNSLSEEGLQGWLVGAEGEGHPYWTHTVAEIVGQILSQAPPVNNNSEDERQTTWV</sequence>